<evidence type="ECO:0000313" key="18">
    <source>
        <dbReference type="Proteomes" id="UP000289738"/>
    </source>
</evidence>
<dbReference type="CDD" id="cd13875">
    <property type="entry name" value="CuRO_2_LCC_plant"/>
    <property type="match status" value="1"/>
</dbReference>
<dbReference type="InterPro" id="IPR002355">
    <property type="entry name" value="Cu_oxidase_Cu_BS"/>
</dbReference>
<dbReference type="PANTHER" id="PTHR11709:SF487">
    <property type="entry name" value="LACCASE"/>
    <property type="match status" value="1"/>
</dbReference>
<protein>
    <recommendedName>
        <fullName evidence="4 13">Laccase</fullName>
        <ecNumber evidence="4 13">1.10.3.2</ecNumber>
    </recommendedName>
    <alternativeName>
        <fullName evidence="13">Benzenediol:oxygen oxidoreductase</fullName>
    </alternativeName>
    <alternativeName>
        <fullName evidence="13">Diphenol oxidase</fullName>
    </alternativeName>
    <alternativeName>
        <fullName evidence="13">Urishiol oxidase</fullName>
    </alternativeName>
</protein>
<dbReference type="Pfam" id="PF07731">
    <property type="entry name" value="Cu-oxidase_2"/>
    <property type="match status" value="2"/>
</dbReference>
<dbReference type="InterPro" id="IPR033138">
    <property type="entry name" value="Cu_oxidase_CS"/>
</dbReference>
<evidence type="ECO:0000256" key="5">
    <source>
        <dbReference type="ARBA" id="ARBA00022523"/>
    </source>
</evidence>
<dbReference type="Gene3D" id="2.60.40.420">
    <property type="entry name" value="Cupredoxins - blue copper proteins"/>
    <property type="match status" value="6"/>
</dbReference>
<keyword evidence="11" id="KW-0325">Glycoprotein</keyword>
<name>A0A445BD76_ARAHY</name>
<feature type="domain" description="Plastocyanin-like" evidence="15">
    <location>
        <begin position="966"/>
        <end position="1100"/>
    </location>
</feature>
<dbReference type="STRING" id="3818.A0A445BD76"/>
<comment type="catalytic activity">
    <reaction evidence="1 13">
        <text>4 hydroquinone + O2 = 4 benzosemiquinone + 2 H2O</text>
        <dbReference type="Rhea" id="RHEA:11276"/>
        <dbReference type="ChEBI" id="CHEBI:15377"/>
        <dbReference type="ChEBI" id="CHEBI:15379"/>
        <dbReference type="ChEBI" id="CHEBI:17594"/>
        <dbReference type="ChEBI" id="CHEBI:17977"/>
        <dbReference type="EC" id="1.10.3.2"/>
    </reaction>
</comment>
<evidence type="ECO:0000256" key="11">
    <source>
        <dbReference type="ARBA" id="ARBA00023180"/>
    </source>
</evidence>
<keyword evidence="13" id="KW-0732">Signal</keyword>
<gene>
    <name evidence="17" type="ORF">Ahy_A09g041582</name>
</gene>
<dbReference type="InterPro" id="IPR001117">
    <property type="entry name" value="Cu-oxidase_2nd"/>
</dbReference>
<dbReference type="PROSITE" id="PS00079">
    <property type="entry name" value="MULTICOPPER_OXIDASE1"/>
    <property type="match status" value="2"/>
</dbReference>
<feature type="domain" description="Plastocyanin-like" evidence="14">
    <location>
        <begin position="705"/>
        <end position="855"/>
    </location>
</feature>
<comment type="cofactor">
    <cofactor evidence="13">
        <name>Cu cation</name>
        <dbReference type="ChEBI" id="CHEBI:23378"/>
    </cofactor>
    <text evidence="13">Binds 4 Cu cations per monomer.</text>
</comment>
<dbReference type="GO" id="GO:0052716">
    <property type="term" value="F:hydroquinone:oxygen oxidoreductase activity"/>
    <property type="evidence" value="ECO:0007669"/>
    <property type="project" value="UniProtKB-EC"/>
</dbReference>
<evidence type="ECO:0000256" key="4">
    <source>
        <dbReference type="ARBA" id="ARBA00012297"/>
    </source>
</evidence>
<comment type="subcellular location">
    <subcellularLocation>
        <location evidence="2 13">Secreted</location>
        <location evidence="2 13">Extracellular space</location>
        <location evidence="2 13">Apoplast</location>
    </subcellularLocation>
</comment>
<dbReference type="EMBL" id="SDMP01000009">
    <property type="protein sequence ID" value="RYR36618.1"/>
    <property type="molecule type" value="Genomic_DNA"/>
</dbReference>
<dbReference type="InterPro" id="IPR034288">
    <property type="entry name" value="CuRO_1_LCC"/>
</dbReference>
<dbReference type="GO" id="GO:0046274">
    <property type="term" value="P:lignin catabolic process"/>
    <property type="evidence" value="ECO:0007669"/>
    <property type="project" value="UniProtKB-KW"/>
</dbReference>
<evidence type="ECO:0000313" key="17">
    <source>
        <dbReference type="EMBL" id="RYR36618.1"/>
    </source>
</evidence>
<keyword evidence="6 13" id="KW-0964">Secreted</keyword>
<dbReference type="EC" id="1.10.3.2" evidence="4 13"/>
<feature type="domain" description="Plastocyanin-like" evidence="16">
    <location>
        <begin position="36"/>
        <end position="118"/>
    </location>
</feature>
<evidence type="ECO:0000256" key="1">
    <source>
        <dbReference type="ARBA" id="ARBA00000349"/>
    </source>
</evidence>
<dbReference type="Pfam" id="PF00394">
    <property type="entry name" value="Cu-oxidase"/>
    <property type="match status" value="2"/>
</dbReference>
<comment type="function">
    <text evidence="13">Lignin degradation and detoxification of lignin-derived products.</text>
</comment>
<keyword evidence="18" id="KW-1185">Reference proteome</keyword>
<feature type="signal peptide" evidence="13">
    <location>
        <begin position="1"/>
        <end position="27"/>
    </location>
</feature>
<feature type="domain" description="Plastocyanin-like" evidence="16">
    <location>
        <begin position="581"/>
        <end position="692"/>
    </location>
</feature>
<dbReference type="InterPro" id="IPR011706">
    <property type="entry name" value="Cu-oxidase_C"/>
</dbReference>
<dbReference type="InterPro" id="IPR008972">
    <property type="entry name" value="Cupredoxin"/>
</dbReference>
<evidence type="ECO:0000259" key="14">
    <source>
        <dbReference type="Pfam" id="PF00394"/>
    </source>
</evidence>
<evidence type="ECO:0000259" key="15">
    <source>
        <dbReference type="Pfam" id="PF07731"/>
    </source>
</evidence>
<dbReference type="PROSITE" id="PS00080">
    <property type="entry name" value="MULTICOPPER_OXIDASE2"/>
    <property type="match status" value="2"/>
</dbReference>
<evidence type="ECO:0000256" key="2">
    <source>
        <dbReference type="ARBA" id="ARBA00004271"/>
    </source>
</evidence>
<sequence>MKMLLLGTKKMFLQILWCFSLISLSSQTRSHYNFVVREARYTRLCSTKSILTVNGRFPGPAIKVYKGDTIYVNVHNRGKNNITIHWHGVKQPRNPWTDGPEYITQCPIQPGRSFRQKIKKGPYGGMLIVIGQEPPSMAQSISIQRRIVVAILFPNLTMRSPSYLESGGRVISTRSSHNLLKVEERQTILMLSPLMANLEISIIAQNLLNVEHGKTYHLRIINAAMNLILFFSVSKHNLTLFAHDAMYTKELTTSYICIAPGQTMDVLLHANQNPNNKYYMAARAYSTGVGVPFDNSTTTAIIQYNNNNNNNENSTPSFPFLPSPNDTKSAFAFIRRIRGYPEENPFTCPLNIKTHILTTISVNTFPCPRGRSPSSCQAPNSTIFAASMNNISFVTPRTDILEAYYYHINGVYRKGFPSFPPYVFNFTGDYLPLELNIPKRGTKVKVLKYGSTVELVFQGTNLVAGIDHPMHIHGFSFHVIGYGFGNFNKSVDPKNYNLVDPPLQNTVIVPIKGWAAIRFRATNPGVWFMHCHLDRHLSWGMETVFIVKNGKASNETLPPPPPDMPPFTCQAMRHHKFVVRDASFTKLCSTKNILTVNGEFPGPTLYVTKGESIIVDVYNRANYNITIHWHGVNQPRYPWSDGPEFITQCPIQPGAMFSQKVIFSEEEGTLWWHAHSDWSRATVHGAIVIQPKPGHTYPFPKPHKEVPIVLGEWWKEDIVQVFNNFETGGGDPLASDAYTINGQPGDLYNCSNNETFKVNVEHGKTYLLRMVHGGMQDLLFFAIAKHQLTVVGSDGSYVKPFKVEYITISPGQTMDVLLEANQPLDRYYMAAKVYSSATNVSFDTTTTTAIVQYKKGKHIIPSFSSRTPYMPSLPSSNDTNASINMISQMRSLADEAHPIEVPLNISTNLFYTVSVNSLPCSTCEASHIPGNRLAASVNNISFQLPSGNNILNAYYHHLQGVYTQDFPDVPPELFDFTASDLPTFLRTPSVDTEVKVLEYGSTVELVLQGTNLLAGTEHPMHFHGHSFYVVGWGFGNFDKDKDPLTYNLVDPPYQNTIAIPKNGWVTIRFKTQNPGVWFMHCHLERHVSWGMAMTFIVKNGKNPEEKMLPPPRDMPHC</sequence>
<dbReference type="InterPro" id="IPR034289">
    <property type="entry name" value="CuRO_3_LCC"/>
</dbReference>
<dbReference type="PANTHER" id="PTHR11709">
    <property type="entry name" value="MULTI-COPPER OXIDASE"/>
    <property type="match status" value="1"/>
</dbReference>
<evidence type="ECO:0000256" key="13">
    <source>
        <dbReference type="RuleBase" id="RU361119"/>
    </source>
</evidence>
<dbReference type="SUPFAM" id="SSF49503">
    <property type="entry name" value="Cupredoxins"/>
    <property type="match status" value="6"/>
</dbReference>
<dbReference type="InterPro" id="IPR017761">
    <property type="entry name" value="Laccase"/>
</dbReference>
<evidence type="ECO:0000259" key="16">
    <source>
        <dbReference type="Pfam" id="PF07732"/>
    </source>
</evidence>
<dbReference type="GO" id="GO:0048046">
    <property type="term" value="C:apoplast"/>
    <property type="evidence" value="ECO:0007669"/>
    <property type="project" value="UniProtKB-SubCell"/>
</dbReference>
<evidence type="ECO:0000256" key="7">
    <source>
        <dbReference type="ARBA" id="ARBA00022723"/>
    </source>
</evidence>
<proteinExistence type="inferred from homology"/>
<dbReference type="InterPro" id="IPR045087">
    <property type="entry name" value="Cu-oxidase_fam"/>
</dbReference>
<dbReference type="CDD" id="cd13849">
    <property type="entry name" value="CuRO_1_LCC_plant"/>
    <property type="match status" value="1"/>
</dbReference>
<keyword evidence="5 13" id="KW-0052">Apoplast</keyword>
<evidence type="ECO:0000256" key="6">
    <source>
        <dbReference type="ARBA" id="ARBA00022525"/>
    </source>
</evidence>
<dbReference type="CDD" id="cd13897">
    <property type="entry name" value="CuRO_3_LCC_plant"/>
    <property type="match status" value="2"/>
</dbReference>
<keyword evidence="9 13" id="KW-0560">Oxidoreductase</keyword>
<comment type="similarity">
    <text evidence="3 13">Belongs to the multicopper oxidase family.</text>
</comment>
<feature type="chain" id="PRO_5018809411" description="Laccase" evidence="13">
    <location>
        <begin position="28"/>
        <end position="1117"/>
    </location>
</feature>
<evidence type="ECO:0000256" key="3">
    <source>
        <dbReference type="ARBA" id="ARBA00010609"/>
    </source>
</evidence>
<feature type="domain" description="Plastocyanin-like" evidence="15">
    <location>
        <begin position="434"/>
        <end position="550"/>
    </location>
</feature>
<accession>A0A445BD76</accession>
<dbReference type="NCBIfam" id="TIGR03389">
    <property type="entry name" value="laccase"/>
    <property type="match status" value="1"/>
</dbReference>
<reference evidence="17 18" key="1">
    <citation type="submission" date="2019-01" db="EMBL/GenBank/DDBJ databases">
        <title>Sequencing of cultivated peanut Arachis hypogaea provides insights into genome evolution and oil improvement.</title>
        <authorList>
            <person name="Chen X."/>
        </authorList>
    </citation>
    <scope>NUCLEOTIDE SEQUENCE [LARGE SCALE GENOMIC DNA]</scope>
    <source>
        <strain evidence="18">cv. Fuhuasheng</strain>
        <tissue evidence="17">Leaves</tissue>
    </source>
</reference>
<dbReference type="Proteomes" id="UP000289738">
    <property type="component" value="Chromosome A09"/>
</dbReference>
<keyword evidence="7 13" id="KW-0479">Metal-binding</keyword>
<dbReference type="InterPro" id="IPR011707">
    <property type="entry name" value="Cu-oxidase-like_N"/>
</dbReference>
<evidence type="ECO:0000256" key="9">
    <source>
        <dbReference type="ARBA" id="ARBA00023002"/>
    </source>
</evidence>
<evidence type="ECO:0000256" key="10">
    <source>
        <dbReference type="ARBA" id="ARBA00023008"/>
    </source>
</evidence>
<evidence type="ECO:0000256" key="12">
    <source>
        <dbReference type="ARBA" id="ARBA00023185"/>
    </source>
</evidence>
<keyword evidence="8 13" id="KW-0677">Repeat</keyword>
<evidence type="ECO:0000256" key="8">
    <source>
        <dbReference type="ARBA" id="ARBA00022737"/>
    </source>
</evidence>
<feature type="domain" description="Plastocyanin-like" evidence="14">
    <location>
        <begin position="208"/>
        <end position="307"/>
    </location>
</feature>
<dbReference type="InterPro" id="IPR034285">
    <property type="entry name" value="CuRO_2_LCC"/>
</dbReference>
<dbReference type="GO" id="GO:0005507">
    <property type="term" value="F:copper ion binding"/>
    <property type="evidence" value="ECO:0007669"/>
    <property type="project" value="InterPro"/>
</dbReference>
<keyword evidence="12 13" id="KW-0439">Lignin degradation</keyword>
<dbReference type="Pfam" id="PF07732">
    <property type="entry name" value="Cu-oxidase_3"/>
    <property type="match status" value="2"/>
</dbReference>
<comment type="caution">
    <text evidence="17">The sequence shown here is derived from an EMBL/GenBank/DDBJ whole genome shotgun (WGS) entry which is preliminary data.</text>
</comment>
<keyword evidence="10 13" id="KW-0186">Copper</keyword>
<organism evidence="17 18">
    <name type="scientific">Arachis hypogaea</name>
    <name type="common">Peanut</name>
    <dbReference type="NCBI Taxonomy" id="3818"/>
    <lineage>
        <taxon>Eukaryota</taxon>
        <taxon>Viridiplantae</taxon>
        <taxon>Streptophyta</taxon>
        <taxon>Embryophyta</taxon>
        <taxon>Tracheophyta</taxon>
        <taxon>Spermatophyta</taxon>
        <taxon>Magnoliopsida</taxon>
        <taxon>eudicotyledons</taxon>
        <taxon>Gunneridae</taxon>
        <taxon>Pentapetalae</taxon>
        <taxon>rosids</taxon>
        <taxon>fabids</taxon>
        <taxon>Fabales</taxon>
        <taxon>Fabaceae</taxon>
        <taxon>Papilionoideae</taxon>
        <taxon>50 kb inversion clade</taxon>
        <taxon>dalbergioids sensu lato</taxon>
        <taxon>Dalbergieae</taxon>
        <taxon>Pterocarpus clade</taxon>
        <taxon>Arachis</taxon>
    </lineage>
</organism>
<dbReference type="AlphaFoldDB" id="A0A445BD76"/>